<dbReference type="PANTHER" id="PTHR43280:SF25">
    <property type="entry name" value="ARABINOSE OPERON REGULATORY PROTEIN"/>
    <property type="match status" value="1"/>
</dbReference>
<sequence>MLINRLKESSTNLLLGNKLIGEITRIEKGNRFDFEISKPDGLQGYILQLTTFGKGYIFDGERYFSTSRGELLLFSPKSFYKCSRHPKNQYWHYKWIYFLPNPQWDKWLIWSNTKNGIGKITINDEYLFQEISQLFTKIEIEYKSHNNFREEMSYSLLNHLLLKCMTLENIQPTQVIDERIITICQLIKNDLSLNTSIDNLAKQVFLSPSRISRLFKHSLGISITQWREQERITEAKKFLYFSDISINTLAKNLGYDDPLYFSKVFKKNTGFSPSQYREIERNREK</sequence>
<evidence type="ECO:0000256" key="2">
    <source>
        <dbReference type="ARBA" id="ARBA00023125"/>
    </source>
</evidence>
<evidence type="ECO:0000313" key="6">
    <source>
        <dbReference type="EMBL" id="MFC0308937.1"/>
    </source>
</evidence>
<dbReference type="SUPFAM" id="SSF51215">
    <property type="entry name" value="Regulatory protein AraC"/>
    <property type="match status" value="1"/>
</dbReference>
<dbReference type="InterPro" id="IPR018060">
    <property type="entry name" value="HTH_AraC"/>
</dbReference>
<evidence type="ECO:0000313" key="7">
    <source>
        <dbReference type="Proteomes" id="UP001589767"/>
    </source>
</evidence>
<dbReference type="EMBL" id="JBHLWB010000003">
    <property type="protein sequence ID" value="MFC0308937.1"/>
    <property type="molecule type" value="Genomic_DNA"/>
</dbReference>
<keyword evidence="4" id="KW-0804">Transcription</keyword>
<dbReference type="NCBIfam" id="NF007860">
    <property type="entry name" value="PRK10572.1"/>
    <property type="match status" value="1"/>
</dbReference>
<organism evidence="6 7">
    <name type="scientific">Gallibacterium trehalosifermentans</name>
    <dbReference type="NCBI Taxonomy" id="516935"/>
    <lineage>
        <taxon>Bacteria</taxon>
        <taxon>Pseudomonadati</taxon>
        <taxon>Pseudomonadota</taxon>
        <taxon>Gammaproteobacteria</taxon>
        <taxon>Pasteurellales</taxon>
        <taxon>Pasteurellaceae</taxon>
        <taxon>Gallibacterium</taxon>
    </lineage>
</organism>
<dbReference type="Pfam" id="PF02311">
    <property type="entry name" value="AraC_binding"/>
    <property type="match status" value="1"/>
</dbReference>
<keyword evidence="1" id="KW-0805">Transcription regulation</keyword>
<proteinExistence type="predicted"/>
<dbReference type="SMART" id="SM00342">
    <property type="entry name" value="HTH_ARAC"/>
    <property type="match status" value="1"/>
</dbReference>
<dbReference type="InterPro" id="IPR020449">
    <property type="entry name" value="Tscrpt_reg_AraC-type_HTH"/>
</dbReference>
<dbReference type="SUPFAM" id="SSF46689">
    <property type="entry name" value="Homeodomain-like"/>
    <property type="match status" value="2"/>
</dbReference>
<evidence type="ECO:0000259" key="5">
    <source>
        <dbReference type="PROSITE" id="PS01124"/>
    </source>
</evidence>
<keyword evidence="3" id="KW-0010">Activator</keyword>
<name>A0ABV6H1M9_9PAST</name>
<dbReference type="InterPro" id="IPR009057">
    <property type="entry name" value="Homeodomain-like_sf"/>
</dbReference>
<dbReference type="Gene3D" id="1.10.10.60">
    <property type="entry name" value="Homeodomain-like"/>
    <property type="match status" value="2"/>
</dbReference>
<dbReference type="RefSeq" id="WP_382369898.1">
    <property type="nucleotide sequence ID" value="NZ_JBHLWB010000003.1"/>
</dbReference>
<dbReference type="Gene3D" id="2.60.120.280">
    <property type="entry name" value="Regulatory protein AraC"/>
    <property type="match status" value="1"/>
</dbReference>
<keyword evidence="7" id="KW-1185">Reference proteome</keyword>
<feature type="domain" description="HTH araC/xylS-type" evidence="5">
    <location>
        <begin position="181"/>
        <end position="279"/>
    </location>
</feature>
<dbReference type="InterPro" id="IPR037923">
    <property type="entry name" value="HTH-like"/>
</dbReference>
<dbReference type="PANTHER" id="PTHR43280">
    <property type="entry name" value="ARAC-FAMILY TRANSCRIPTIONAL REGULATOR"/>
    <property type="match status" value="1"/>
</dbReference>
<evidence type="ECO:0000256" key="4">
    <source>
        <dbReference type="ARBA" id="ARBA00023163"/>
    </source>
</evidence>
<keyword evidence="2" id="KW-0238">DNA-binding</keyword>
<gene>
    <name evidence="6" type="primary">araC</name>
    <name evidence="6" type="ORF">ACFFHK_04340</name>
</gene>
<dbReference type="InterPro" id="IPR003313">
    <property type="entry name" value="AraC-bd"/>
</dbReference>
<dbReference type="Pfam" id="PF12833">
    <property type="entry name" value="HTH_18"/>
    <property type="match status" value="1"/>
</dbReference>
<dbReference type="PRINTS" id="PR00032">
    <property type="entry name" value="HTHARAC"/>
</dbReference>
<accession>A0ABV6H1M9</accession>
<evidence type="ECO:0000256" key="3">
    <source>
        <dbReference type="ARBA" id="ARBA00023159"/>
    </source>
</evidence>
<comment type="caution">
    <text evidence="6">The sequence shown here is derived from an EMBL/GenBank/DDBJ whole genome shotgun (WGS) entry which is preliminary data.</text>
</comment>
<dbReference type="Proteomes" id="UP001589767">
    <property type="component" value="Unassembled WGS sequence"/>
</dbReference>
<evidence type="ECO:0000256" key="1">
    <source>
        <dbReference type="ARBA" id="ARBA00023015"/>
    </source>
</evidence>
<reference evidence="6 7" key="1">
    <citation type="submission" date="2024-09" db="EMBL/GenBank/DDBJ databases">
        <authorList>
            <person name="Sun Q."/>
            <person name="Mori K."/>
        </authorList>
    </citation>
    <scope>NUCLEOTIDE SEQUENCE [LARGE SCALE GENOMIC DNA]</scope>
    <source>
        <strain evidence="6 7">CCM 7539</strain>
    </source>
</reference>
<protein>
    <submittedName>
        <fullName evidence="6">Arabinose operon transcriptional regulator AraC</fullName>
    </submittedName>
</protein>
<dbReference type="PROSITE" id="PS01124">
    <property type="entry name" value="HTH_ARAC_FAMILY_2"/>
    <property type="match status" value="1"/>
</dbReference>